<comment type="subunit">
    <text evidence="8">Homodimer.</text>
</comment>
<dbReference type="EC" id="6.3.1.5" evidence="8 10"/>
<evidence type="ECO:0000313" key="13">
    <source>
        <dbReference type="Proteomes" id="UP000678243"/>
    </source>
</evidence>
<dbReference type="InterPro" id="IPR003694">
    <property type="entry name" value="NAD_synthase"/>
</dbReference>
<reference evidence="12 13" key="1">
    <citation type="submission" date="2021-04" db="EMBL/GenBank/DDBJ databases">
        <title>Whole genome analysis of root endophytic bacterium Microbacterium paraoxydans ku-mp colonizing RP-bio226 rice variety.</title>
        <authorList>
            <person name="Ulaganathan K."/>
            <person name="Latha B."/>
        </authorList>
    </citation>
    <scope>NUCLEOTIDE SEQUENCE [LARGE SCALE GENOMIC DNA]</scope>
    <source>
        <strain evidence="13">ku-mp</strain>
    </source>
</reference>
<dbReference type="Pfam" id="PF02540">
    <property type="entry name" value="NAD_synthase"/>
    <property type="match status" value="1"/>
</dbReference>
<comment type="catalytic activity">
    <reaction evidence="8 10">
        <text>deamido-NAD(+) + NH4(+) + ATP = AMP + diphosphate + NAD(+) + H(+)</text>
        <dbReference type="Rhea" id="RHEA:21188"/>
        <dbReference type="ChEBI" id="CHEBI:15378"/>
        <dbReference type="ChEBI" id="CHEBI:28938"/>
        <dbReference type="ChEBI" id="CHEBI:30616"/>
        <dbReference type="ChEBI" id="CHEBI:33019"/>
        <dbReference type="ChEBI" id="CHEBI:57540"/>
        <dbReference type="ChEBI" id="CHEBI:58437"/>
        <dbReference type="ChEBI" id="CHEBI:456215"/>
        <dbReference type="EC" id="6.3.1.5"/>
    </reaction>
</comment>
<feature type="binding site" description="in other chain" evidence="8">
    <location>
        <position position="138"/>
    </location>
    <ligand>
        <name>deamido-NAD(+)</name>
        <dbReference type="ChEBI" id="CHEBI:58437"/>
        <note>ligand shared between two neighboring subunits</note>
    </ligand>
</feature>
<name>A0ABS5IJK1_9MICO</name>
<keyword evidence="4 8" id="KW-0547">Nucleotide-binding</keyword>
<evidence type="ECO:0000256" key="10">
    <source>
        <dbReference type="RuleBase" id="RU003812"/>
    </source>
</evidence>
<evidence type="ECO:0000256" key="8">
    <source>
        <dbReference type="HAMAP-Rule" id="MF_00193"/>
    </source>
</evidence>
<keyword evidence="6 8" id="KW-0460">Magnesium</keyword>
<evidence type="ECO:0000256" key="4">
    <source>
        <dbReference type="ARBA" id="ARBA00022741"/>
    </source>
</evidence>
<dbReference type="HAMAP" id="MF_00193">
    <property type="entry name" value="NadE_ammonia_dep"/>
    <property type="match status" value="1"/>
</dbReference>
<feature type="binding site" evidence="8">
    <location>
        <position position="163"/>
    </location>
    <ligand>
        <name>Mg(2+)</name>
        <dbReference type="ChEBI" id="CHEBI:18420"/>
    </ligand>
</feature>
<protein>
    <recommendedName>
        <fullName evidence="8 10">NH(3)-dependent NAD(+) synthetase</fullName>
        <ecNumber evidence="8 10">6.3.1.5</ecNumber>
    </recommendedName>
</protein>
<dbReference type="InterPro" id="IPR014729">
    <property type="entry name" value="Rossmann-like_a/b/a_fold"/>
</dbReference>
<dbReference type="NCBIfam" id="NF001979">
    <property type="entry name" value="PRK00768.1"/>
    <property type="match status" value="1"/>
</dbReference>
<comment type="caution">
    <text evidence="12">The sequence shown here is derived from an EMBL/GenBank/DDBJ whole genome shotgun (WGS) entry which is preliminary data.</text>
</comment>
<dbReference type="Proteomes" id="UP000678243">
    <property type="component" value="Unassembled WGS sequence"/>
</dbReference>
<evidence type="ECO:0000256" key="5">
    <source>
        <dbReference type="ARBA" id="ARBA00022840"/>
    </source>
</evidence>
<gene>
    <name evidence="8 12" type="primary">nadE</name>
    <name evidence="12" type="ORF">KE274_03330</name>
</gene>
<dbReference type="PANTHER" id="PTHR23090">
    <property type="entry name" value="NH 3 /GLUTAMINE-DEPENDENT NAD + SYNTHETASE"/>
    <property type="match status" value="1"/>
</dbReference>
<dbReference type="InterPro" id="IPR022926">
    <property type="entry name" value="NH(3)-dep_NAD(+)_synth"/>
</dbReference>
<evidence type="ECO:0000259" key="11">
    <source>
        <dbReference type="Pfam" id="PF02540"/>
    </source>
</evidence>
<feature type="binding site" evidence="8">
    <location>
        <position position="158"/>
    </location>
    <ligand>
        <name>ATP</name>
        <dbReference type="ChEBI" id="CHEBI:30616"/>
    </ligand>
</feature>
<keyword evidence="7 8" id="KW-0520">NAD</keyword>
<dbReference type="PANTHER" id="PTHR23090:SF7">
    <property type="entry name" value="NH(3)-DEPENDENT NAD(+) SYNTHETASE"/>
    <property type="match status" value="1"/>
</dbReference>
<feature type="binding site" evidence="8">
    <location>
        <begin position="45"/>
        <end position="52"/>
    </location>
    <ligand>
        <name>ATP</name>
        <dbReference type="ChEBI" id="CHEBI:30616"/>
    </ligand>
</feature>
<dbReference type="EMBL" id="JAGTUK010000001">
    <property type="protein sequence ID" value="MBS0023134.1"/>
    <property type="molecule type" value="Genomic_DNA"/>
</dbReference>
<dbReference type="GO" id="GO:0008795">
    <property type="term" value="F:NAD+ synthase activity"/>
    <property type="evidence" value="ECO:0007669"/>
    <property type="project" value="UniProtKB-EC"/>
</dbReference>
<evidence type="ECO:0000256" key="2">
    <source>
        <dbReference type="ARBA" id="ARBA00022598"/>
    </source>
</evidence>
<evidence type="ECO:0000256" key="3">
    <source>
        <dbReference type="ARBA" id="ARBA00022723"/>
    </source>
</evidence>
<comment type="similarity">
    <text evidence="1 8 9">Belongs to the NAD synthetase family.</text>
</comment>
<dbReference type="NCBIfam" id="TIGR00552">
    <property type="entry name" value="nadE"/>
    <property type="match status" value="1"/>
</dbReference>
<accession>A0ABS5IJK1</accession>
<comment type="pathway">
    <text evidence="8">Cofactor biosynthesis; NAD(+) biosynthesis; NAD(+) from deamido-NAD(+) (ammonia route): step 1/1.</text>
</comment>
<keyword evidence="5 8" id="KW-0067">ATP-binding</keyword>
<feature type="binding site" evidence="8">
    <location>
        <position position="187"/>
    </location>
    <ligand>
        <name>ATP</name>
        <dbReference type="ChEBI" id="CHEBI:30616"/>
    </ligand>
</feature>
<evidence type="ECO:0000256" key="7">
    <source>
        <dbReference type="ARBA" id="ARBA00023027"/>
    </source>
</evidence>
<feature type="domain" description="NAD/GMP synthase" evidence="11">
    <location>
        <begin position="23"/>
        <end position="263"/>
    </location>
</feature>
<dbReference type="RefSeq" id="WP_211541240.1">
    <property type="nucleotide sequence ID" value="NZ_JAGTUK010000001.1"/>
</dbReference>
<keyword evidence="13" id="KW-1185">Reference proteome</keyword>
<evidence type="ECO:0000313" key="12">
    <source>
        <dbReference type="EMBL" id="MBS0023134.1"/>
    </source>
</evidence>
<feature type="binding site" evidence="8">
    <location>
        <position position="178"/>
    </location>
    <ligand>
        <name>deamido-NAD(+)</name>
        <dbReference type="ChEBI" id="CHEBI:58437"/>
        <note>ligand shared between two neighboring subunits</note>
    </ligand>
</feature>
<keyword evidence="3 8" id="KW-0479">Metal-binding</keyword>
<organism evidence="12 13">
    <name type="scientific">Microbacterium paraoxydans</name>
    <dbReference type="NCBI Taxonomy" id="199592"/>
    <lineage>
        <taxon>Bacteria</taxon>
        <taxon>Bacillati</taxon>
        <taxon>Actinomycetota</taxon>
        <taxon>Actinomycetes</taxon>
        <taxon>Micrococcales</taxon>
        <taxon>Microbacteriaceae</taxon>
        <taxon>Microbacterium</taxon>
    </lineage>
</organism>
<dbReference type="Gene3D" id="3.40.50.620">
    <property type="entry name" value="HUPs"/>
    <property type="match status" value="1"/>
</dbReference>
<evidence type="ECO:0000256" key="9">
    <source>
        <dbReference type="RuleBase" id="RU003811"/>
    </source>
</evidence>
<comment type="function">
    <text evidence="8">Catalyzes the ATP-dependent amidation of deamido-NAD to form NAD. Uses ammonia as a nitrogen source.</text>
</comment>
<evidence type="ECO:0000256" key="6">
    <source>
        <dbReference type="ARBA" id="ARBA00022842"/>
    </source>
</evidence>
<dbReference type="CDD" id="cd00553">
    <property type="entry name" value="NAD_synthase"/>
    <property type="match status" value="1"/>
</dbReference>
<feature type="binding site" evidence="8">
    <location>
        <position position="51"/>
    </location>
    <ligand>
        <name>Mg(2+)</name>
        <dbReference type="ChEBI" id="CHEBI:18420"/>
    </ligand>
</feature>
<dbReference type="SUPFAM" id="SSF52402">
    <property type="entry name" value="Adenine nucleotide alpha hydrolases-like"/>
    <property type="match status" value="1"/>
</dbReference>
<dbReference type="InterPro" id="IPR022310">
    <property type="entry name" value="NAD/GMP_synthase"/>
</dbReference>
<evidence type="ECO:0000256" key="1">
    <source>
        <dbReference type="ARBA" id="ARBA00005859"/>
    </source>
</evidence>
<proteinExistence type="inferred from homology"/>
<feature type="binding site" description="in other chain" evidence="8">
    <location>
        <begin position="258"/>
        <end position="259"/>
    </location>
    <ligand>
        <name>deamido-NAD(+)</name>
        <dbReference type="ChEBI" id="CHEBI:58437"/>
        <note>ligand shared between two neighboring subunits</note>
    </ligand>
</feature>
<sequence>MSLQQQIAEDLGVRPDIDPEAEVERRVGFLADYLRTTGAKGYVLGISGGQDSTLAGRLAQLAVERVRAEGGEASFLAVRLPYRVQHDADDAQAALEFIAPDSSVEVNIQNGVDGVERDIEAAVSGDITDFNRGNIKARLRMVTQYALAGHDGLIVIGTDHAAEAVTGFYTKFGDGAADVLPLSGLTKRQGRSLLQYLDAPDRLAFKVPTADLLDGQPGRADEDELGLTYEQIDAFLEGEEVDPDVAGRIESRYLATQHKRHLPVTPDDTWWR</sequence>
<feature type="binding site" evidence="8">
    <location>
        <position position="209"/>
    </location>
    <ligand>
        <name>ATP</name>
        <dbReference type="ChEBI" id="CHEBI:30616"/>
    </ligand>
</feature>
<keyword evidence="2 8" id="KW-0436">Ligase</keyword>
<feature type="binding site" description="in other chain" evidence="8">
    <location>
        <position position="171"/>
    </location>
    <ligand>
        <name>deamido-NAD(+)</name>
        <dbReference type="ChEBI" id="CHEBI:58437"/>
        <note>ligand shared between two neighboring subunits</note>
    </ligand>
</feature>